<feature type="compositionally biased region" description="Polar residues" evidence="2">
    <location>
        <begin position="183"/>
        <end position="196"/>
    </location>
</feature>
<dbReference type="GO" id="GO:0031175">
    <property type="term" value="P:neuron projection development"/>
    <property type="evidence" value="ECO:0007669"/>
    <property type="project" value="TreeGrafter"/>
</dbReference>
<name>A0AAD7SJ85_9TELE</name>
<gene>
    <name evidence="4" type="ORF">AAFF_G00349620</name>
</gene>
<evidence type="ECO:0000259" key="3">
    <source>
        <dbReference type="Pfam" id="PF15235"/>
    </source>
</evidence>
<dbReference type="PANTHER" id="PTHR15718">
    <property type="entry name" value="G PROTEIN-REGULATED INDUCER OF NEURITE OUTGROWTH C-TERMINAL DOMAIN-CONTAINING PROTEIN"/>
    <property type="match status" value="1"/>
</dbReference>
<dbReference type="EMBL" id="JAINUG010000057">
    <property type="protein sequence ID" value="KAJ8403636.1"/>
    <property type="molecule type" value="Genomic_DNA"/>
</dbReference>
<feature type="compositionally biased region" description="Polar residues" evidence="2">
    <location>
        <begin position="80"/>
        <end position="90"/>
    </location>
</feature>
<reference evidence="4" key="1">
    <citation type="journal article" date="2023" name="Science">
        <title>Genome structures resolve the early diversification of teleost fishes.</title>
        <authorList>
            <person name="Parey E."/>
            <person name="Louis A."/>
            <person name="Montfort J."/>
            <person name="Bouchez O."/>
            <person name="Roques C."/>
            <person name="Iampietro C."/>
            <person name="Lluch J."/>
            <person name="Castinel A."/>
            <person name="Donnadieu C."/>
            <person name="Desvignes T."/>
            <person name="Floi Bucao C."/>
            <person name="Jouanno E."/>
            <person name="Wen M."/>
            <person name="Mejri S."/>
            <person name="Dirks R."/>
            <person name="Jansen H."/>
            <person name="Henkel C."/>
            <person name="Chen W.J."/>
            <person name="Zahm M."/>
            <person name="Cabau C."/>
            <person name="Klopp C."/>
            <person name="Thompson A.W."/>
            <person name="Robinson-Rechavi M."/>
            <person name="Braasch I."/>
            <person name="Lecointre G."/>
            <person name="Bobe J."/>
            <person name="Postlethwait J.H."/>
            <person name="Berthelot C."/>
            <person name="Roest Crollius H."/>
            <person name="Guiguen Y."/>
        </authorList>
    </citation>
    <scope>NUCLEOTIDE SEQUENCE</scope>
    <source>
        <strain evidence="4">NC1722</strain>
    </source>
</reference>
<feature type="compositionally biased region" description="Polar residues" evidence="2">
    <location>
        <begin position="204"/>
        <end position="214"/>
    </location>
</feature>
<feature type="compositionally biased region" description="Polar residues" evidence="2">
    <location>
        <begin position="591"/>
        <end position="601"/>
    </location>
</feature>
<proteinExistence type="predicted"/>
<feature type="region of interest" description="Disordered" evidence="2">
    <location>
        <begin position="69"/>
        <end position="94"/>
    </location>
</feature>
<comment type="caution">
    <text evidence="4">The sequence shown here is derived from an EMBL/GenBank/DDBJ whole genome shotgun (WGS) entry which is preliminary data.</text>
</comment>
<evidence type="ECO:0000256" key="2">
    <source>
        <dbReference type="SAM" id="MobiDB-lite"/>
    </source>
</evidence>
<dbReference type="PANTHER" id="PTHR15718:SF6">
    <property type="entry name" value="G PROTEIN-REGULATED INDUCER OF NEURITE OUTGROWTH 3"/>
    <property type="match status" value="1"/>
</dbReference>
<evidence type="ECO:0000256" key="1">
    <source>
        <dbReference type="ARBA" id="ARBA00002358"/>
    </source>
</evidence>
<organism evidence="4 5">
    <name type="scientific">Aldrovandia affinis</name>
    <dbReference type="NCBI Taxonomy" id="143900"/>
    <lineage>
        <taxon>Eukaryota</taxon>
        <taxon>Metazoa</taxon>
        <taxon>Chordata</taxon>
        <taxon>Craniata</taxon>
        <taxon>Vertebrata</taxon>
        <taxon>Euteleostomi</taxon>
        <taxon>Actinopterygii</taxon>
        <taxon>Neopterygii</taxon>
        <taxon>Teleostei</taxon>
        <taxon>Notacanthiformes</taxon>
        <taxon>Halosauridae</taxon>
        <taxon>Aldrovandia</taxon>
    </lineage>
</organism>
<dbReference type="Pfam" id="PF15235">
    <property type="entry name" value="GRIN_C"/>
    <property type="match status" value="1"/>
</dbReference>
<feature type="compositionally biased region" description="Basic and acidic residues" evidence="2">
    <location>
        <begin position="358"/>
        <end position="372"/>
    </location>
</feature>
<feature type="region of interest" description="Disordered" evidence="2">
    <location>
        <begin position="330"/>
        <end position="391"/>
    </location>
</feature>
<dbReference type="InterPro" id="IPR026646">
    <property type="entry name" value="GPRIN2-like/GPRIN3"/>
</dbReference>
<dbReference type="GO" id="GO:0005886">
    <property type="term" value="C:plasma membrane"/>
    <property type="evidence" value="ECO:0007669"/>
    <property type="project" value="TreeGrafter"/>
</dbReference>
<accession>A0AAD7SJ85</accession>
<feature type="region of interest" description="Disordered" evidence="2">
    <location>
        <begin position="158"/>
        <end position="254"/>
    </location>
</feature>
<sequence>MGTIPKPKRTVTIQMGPHSAVVDNFGNKEPNANWENEPNLKLNRASTSPMEHRQGNVCVKTLNMSAANTNLDNRKPNRADMSSLTASANGRNKKTEDLTGRVLEQTGALTGQCVSDVTESPRNSCAKTANEGAFLLISPKDDSRTVDGVLKVQSFEEKSVDPKAERLRSDTSKDSQKCEDNLAFTQVSRETSSPKQAASEALTPVQSETNSASITRKEHMPIPIYNTVDVPSGQTTTLGQAEGHPESMRRKATGSGPVNLAQMECKKGETSILKLSEDISGGKAESAPIRNAELTDTKEEPSRAFLERHLRALEDSEGSSHQHLSMLLPRDTAIPGGQPSEPSPAQMTERGAWSTDAEPQKRQQKQRGDCRQLKQAATMTPSPEHGLPSKGKCRDVEVQAVVDVCSRSAATSPCHFPVAAPPGLCCAVKKGAGSLTEACRMNAGSQVIPHPLRDDARLKGGGVLSDACIQTLVSSRIHAGSSLPTSSHVSDHPQEKAMSEESLCRNQNVGVSHHSGSVLHQDMELGARPKEPGPHLGHIQKGLPPLQPVYQINIEACSQLNQTSSSSFHDKEPATAGSQCSSQSESRSRNHTGSLDDNPTASKRTCQVVYDIVSLPTQSANLPTAQSCSSQLDSMLHANTQLQPDVKSHQVKPVEKDKGTKQKTKTESDQSCKPAPSQSKSELGQGDAGVKPSADQDDCEDDGEQGKSQVVPDVVWDEQGMTWEVYGASVDPESLGFAIQSHLLCKIKEHEKQIKTQTTTIRKSISSESSQGRKIKNRPRNVFRSLLQNVRRPKCCVQAPPSSVLE</sequence>
<keyword evidence="5" id="KW-1185">Reference proteome</keyword>
<feature type="region of interest" description="Disordered" evidence="2">
    <location>
        <begin position="641"/>
        <end position="711"/>
    </location>
</feature>
<feature type="domain" description="G protein-regulated inducer of neurite outgrowth C-terminal" evidence="3">
    <location>
        <begin position="679"/>
        <end position="801"/>
    </location>
</feature>
<dbReference type="AlphaFoldDB" id="A0AAD7SJ85"/>
<feature type="compositionally biased region" description="Basic and acidic residues" evidence="2">
    <location>
        <begin position="158"/>
        <end position="180"/>
    </location>
</feature>
<feature type="region of interest" description="Disordered" evidence="2">
    <location>
        <begin position="563"/>
        <end position="601"/>
    </location>
</feature>
<evidence type="ECO:0000313" key="4">
    <source>
        <dbReference type="EMBL" id="KAJ8403636.1"/>
    </source>
</evidence>
<protein>
    <recommendedName>
        <fullName evidence="3">G protein-regulated inducer of neurite outgrowth C-terminal domain-containing protein</fullName>
    </recommendedName>
</protein>
<feature type="region of interest" description="Disordered" evidence="2">
    <location>
        <begin position="759"/>
        <end position="778"/>
    </location>
</feature>
<dbReference type="Proteomes" id="UP001221898">
    <property type="component" value="Unassembled WGS sequence"/>
</dbReference>
<comment type="function">
    <text evidence="1">May be involved in neurite outgrowth.</text>
</comment>
<evidence type="ECO:0000313" key="5">
    <source>
        <dbReference type="Proteomes" id="UP001221898"/>
    </source>
</evidence>
<dbReference type="InterPro" id="IPR032745">
    <property type="entry name" value="GRIN_C"/>
</dbReference>
<feature type="compositionally biased region" description="Basic and acidic residues" evidence="2">
    <location>
        <begin position="646"/>
        <end position="670"/>
    </location>
</feature>